<keyword evidence="1" id="KW-0812">Transmembrane</keyword>
<accession>A0A368YBH2</accession>
<keyword evidence="1" id="KW-0472">Membrane</keyword>
<feature type="transmembrane region" description="Helical" evidence="1">
    <location>
        <begin position="5"/>
        <end position="22"/>
    </location>
</feature>
<organism evidence="2 3">
    <name type="scientific">Saliterribacillus persicus</name>
    <dbReference type="NCBI Taxonomy" id="930114"/>
    <lineage>
        <taxon>Bacteria</taxon>
        <taxon>Bacillati</taxon>
        <taxon>Bacillota</taxon>
        <taxon>Bacilli</taxon>
        <taxon>Bacillales</taxon>
        <taxon>Bacillaceae</taxon>
        <taxon>Saliterribacillus</taxon>
    </lineage>
</organism>
<name>A0A368YBH2_9BACI</name>
<keyword evidence="1" id="KW-1133">Transmembrane helix</keyword>
<sequence>MKGNINFILGILVGLLLAVFLYDDFGVFYIKFALSLIGVFVYAVLVFKKGFSIKKLVLGLTGILVIQIILTFIADMDFALIGLFLAIFLVEAMNKKKEAK</sequence>
<feature type="transmembrane region" description="Helical" evidence="1">
    <location>
        <begin position="78"/>
        <end position="94"/>
    </location>
</feature>
<dbReference type="EMBL" id="QPJJ01000002">
    <property type="protein sequence ID" value="RCW76778.1"/>
    <property type="molecule type" value="Genomic_DNA"/>
</dbReference>
<dbReference type="Proteomes" id="UP000252585">
    <property type="component" value="Unassembled WGS sequence"/>
</dbReference>
<reference evidence="2 3" key="1">
    <citation type="submission" date="2018-07" db="EMBL/GenBank/DDBJ databases">
        <title>Genomic Encyclopedia of Type Strains, Phase IV (KMG-IV): sequencing the most valuable type-strain genomes for metagenomic binning, comparative biology and taxonomic classification.</title>
        <authorList>
            <person name="Goeker M."/>
        </authorList>
    </citation>
    <scope>NUCLEOTIDE SEQUENCE [LARGE SCALE GENOMIC DNA]</scope>
    <source>
        <strain evidence="2 3">DSM 27696</strain>
    </source>
</reference>
<feature type="transmembrane region" description="Helical" evidence="1">
    <location>
        <begin position="28"/>
        <end position="47"/>
    </location>
</feature>
<comment type="caution">
    <text evidence="2">The sequence shown here is derived from an EMBL/GenBank/DDBJ whole genome shotgun (WGS) entry which is preliminary data.</text>
</comment>
<proteinExistence type="predicted"/>
<protein>
    <submittedName>
        <fullName evidence="2">Uncharacterized protein</fullName>
    </submittedName>
</protein>
<evidence type="ECO:0000313" key="3">
    <source>
        <dbReference type="Proteomes" id="UP000252585"/>
    </source>
</evidence>
<keyword evidence="3" id="KW-1185">Reference proteome</keyword>
<evidence type="ECO:0000256" key="1">
    <source>
        <dbReference type="SAM" id="Phobius"/>
    </source>
</evidence>
<gene>
    <name evidence="2" type="ORF">DFR57_10253</name>
</gene>
<dbReference type="RefSeq" id="WP_114351555.1">
    <property type="nucleotide sequence ID" value="NZ_QPJJ01000002.1"/>
</dbReference>
<evidence type="ECO:0000313" key="2">
    <source>
        <dbReference type="EMBL" id="RCW76778.1"/>
    </source>
</evidence>
<dbReference type="AlphaFoldDB" id="A0A368YBH2"/>